<geneLocation type="plasmid" evidence="1 2">
    <name>pILYOP01</name>
</geneLocation>
<name>E3HBK2_ILYPC</name>
<dbReference type="Gene3D" id="3.80.10.10">
    <property type="entry name" value="Ribonuclease Inhibitor"/>
    <property type="match status" value="1"/>
</dbReference>
<organism evidence="1 2">
    <name type="scientific">Ilyobacter polytropus (strain ATCC 51220 / DSM 2926 / LMG 16218 / CuHBu1)</name>
    <dbReference type="NCBI Taxonomy" id="572544"/>
    <lineage>
        <taxon>Bacteria</taxon>
        <taxon>Fusobacteriati</taxon>
        <taxon>Fusobacteriota</taxon>
        <taxon>Fusobacteriia</taxon>
        <taxon>Fusobacteriales</taxon>
        <taxon>Fusobacteriaceae</taxon>
        <taxon>Ilyobacter</taxon>
    </lineage>
</organism>
<dbReference type="KEGG" id="ipo:Ilyop_1927"/>
<dbReference type="InterPro" id="IPR032675">
    <property type="entry name" value="LRR_dom_sf"/>
</dbReference>
<gene>
    <name evidence="1" type="ordered locus">Ilyop_1927</name>
</gene>
<dbReference type="EMBL" id="CP002282">
    <property type="protein sequence ID" value="ADO83698.1"/>
    <property type="molecule type" value="Genomic_DNA"/>
</dbReference>
<proteinExistence type="predicted"/>
<dbReference type="HOGENOM" id="CLU_820792_0_0_0"/>
<dbReference type="Proteomes" id="UP000006875">
    <property type="component" value="Plasmid pILYOP01"/>
</dbReference>
<keyword evidence="2" id="KW-1185">Reference proteome</keyword>
<protein>
    <submittedName>
        <fullName evidence="1">Uncharacterized protein</fullName>
    </submittedName>
</protein>
<keyword evidence="1" id="KW-0614">Plasmid</keyword>
<evidence type="ECO:0000313" key="1">
    <source>
        <dbReference type="EMBL" id="ADO83698.1"/>
    </source>
</evidence>
<dbReference type="SUPFAM" id="SSF52047">
    <property type="entry name" value="RNI-like"/>
    <property type="match status" value="1"/>
</dbReference>
<evidence type="ECO:0000313" key="2">
    <source>
        <dbReference type="Proteomes" id="UP000006875"/>
    </source>
</evidence>
<reference evidence="1 2" key="1">
    <citation type="journal article" date="2010" name="Stand. Genomic Sci.">
        <title>Complete genome sequence of Ilyobacter polytropus type strain (CuHbu1).</title>
        <authorList>
            <person name="Sikorski J."/>
            <person name="Chertkov O."/>
            <person name="Lapidus A."/>
            <person name="Nolan M."/>
            <person name="Lucas S."/>
            <person name="Del Rio T.G."/>
            <person name="Tice H."/>
            <person name="Cheng J.F."/>
            <person name="Tapia R."/>
            <person name="Han C."/>
            <person name="Goodwin L."/>
            <person name="Pitluck S."/>
            <person name="Liolios K."/>
            <person name="Ivanova N."/>
            <person name="Mavromatis K."/>
            <person name="Mikhailova N."/>
            <person name="Pati A."/>
            <person name="Chen A."/>
            <person name="Palaniappan K."/>
            <person name="Land M."/>
            <person name="Hauser L."/>
            <person name="Chang Y.J."/>
            <person name="Jeffries C.D."/>
            <person name="Brambilla E."/>
            <person name="Yasawong M."/>
            <person name="Rohde M."/>
            <person name="Pukall R."/>
            <person name="Spring S."/>
            <person name="Goker M."/>
            <person name="Woyke T."/>
            <person name="Bristow J."/>
            <person name="Eisen J.A."/>
            <person name="Markowitz V."/>
            <person name="Hugenholtz P."/>
            <person name="Kyrpides N.C."/>
            <person name="Klenk H.P."/>
        </authorList>
    </citation>
    <scope>NUCLEOTIDE SEQUENCE [LARGE SCALE GENOMIC DNA]</scope>
    <source>
        <strain evidence="2">ATCC 51220 / DSM 2926 / LMG 16218 / CuHBu1</strain>
        <plasmid evidence="2">pILYOP01</plasmid>
    </source>
</reference>
<accession>E3HBK2</accession>
<sequence>MYLGDTPEELINKKVSNSIHGESTEPKTMQNNASEYKEIMLDENTGKYYKCINENGSIAVANPTSDFELFSLEATSQKVETLRGSYMKYTRFPIKHGAGLMDFEIINGTNIMWELADGTISYSTRPAKTLPAGTSYLYASNLYGDGVQINDNGTDSNYTGDLSDLPALTYLLSLSGCTNVTGDLSDLPNLTYTLSLLNCSNVTGDLSDLPALTYYLSLSGCTNVTGDLSDLPNLTYALNLLNCSNVTGDLSDLPALNYYLSLSGCSNVTGTLSPTTTLKDIHLYGTGMTSDDTDQTLINLMNTTTVTSGGILQIKANRTSASDEAYTYLSSRFTITEV</sequence>
<dbReference type="AlphaFoldDB" id="E3HBK2"/>
<dbReference type="RefSeq" id="WP_013388360.1">
    <property type="nucleotide sequence ID" value="NC_014633.1"/>
</dbReference>